<keyword evidence="2" id="KW-1185">Reference proteome</keyword>
<protein>
    <submittedName>
        <fullName evidence="1">Uncharacterized protein</fullName>
    </submittedName>
</protein>
<dbReference type="InterPro" id="IPR049547">
    <property type="entry name" value="WDR93_beta-prop"/>
</dbReference>
<reference evidence="1" key="1">
    <citation type="thesis" date="2021" institute="BYU ScholarsArchive" country="Provo, UT, USA">
        <title>Applications of and Algorithms for Genome Assembly and Genomic Analyses with an Emphasis on Marine Teleosts.</title>
        <authorList>
            <person name="Pickett B.D."/>
        </authorList>
    </citation>
    <scope>NUCLEOTIDE SEQUENCE</scope>
    <source>
        <strain evidence="1">HI-2016</strain>
    </source>
</reference>
<comment type="caution">
    <text evidence="1">The sequence shown here is derived from an EMBL/GenBank/DDBJ whole genome shotgun (WGS) entry which is preliminary data.</text>
</comment>
<dbReference type="AlphaFoldDB" id="A0A8T2MID0"/>
<dbReference type="OrthoDB" id="547231at2759"/>
<evidence type="ECO:0000313" key="2">
    <source>
        <dbReference type="Proteomes" id="UP000824540"/>
    </source>
</evidence>
<gene>
    <name evidence="1" type="ORF">JZ751_016591</name>
</gene>
<dbReference type="Pfam" id="PF21030">
    <property type="entry name" value="WDR93"/>
    <property type="match status" value="1"/>
</dbReference>
<dbReference type="EMBL" id="JAFBMS010002747">
    <property type="protein sequence ID" value="KAG9328089.1"/>
    <property type="molecule type" value="Genomic_DNA"/>
</dbReference>
<accession>A0A8T2MID0</accession>
<sequence length="99" mass="10790">AESQPDVVWPNAGYILCSATSRCTCFISLGLADGVVSVWDRCSDDSIFSRMLFLDQPVVAGDPFCSQKVCVLVTCKSGAHHLITASRYRSSEVTKVTER</sequence>
<name>A0A8T2MID0_9TELE</name>
<proteinExistence type="predicted"/>
<evidence type="ECO:0000313" key="1">
    <source>
        <dbReference type="EMBL" id="KAG9328089.1"/>
    </source>
</evidence>
<feature type="non-terminal residue" evidence="1">
    <location>
        <position position="1"/>
    </location>
</feature>
<organism evidence="1 2">
    <name type="scientific">Albula glossodonta</name>
    <name type="common">roundjaw bonefish</name>
    <dbReference type="NCBI Taxonomy" id="121402"/>
    <lineage>
        <taxon>Eukaryota</taxon>
        <taxon>Metazoa</taxon>
        <taxon>Chordata</taxon>
        <taxon>Craniata</taxon>
        <taxon>Vertebrata</taxon>
        <taxon>Euteleostomi</taxon>
        <taxon>Actinopterygii</taxon>
        <taxon>Neopterygii</taxon>
        <taxon>Teleostei</taxon>
        <taxon>Albuliformes</taxon>
        <taxon>Albulidae</taxon>
        <taxon>Albula</taxon>
    </lineage>
</organism>
<dbReference type="Proteomes" id="UP000824540">
    <property type="component" value="Unassembled WGS sequence"/>
</dbReference>